<gene>
    <name evidence="1" type="ORF">HAX54_021451</name>
</gene>
<name>A0ABS8S5J3_DATST</name>
<comment type="caution">
    <text evidence="1">The sequence shown here is derived from an EMBL/GenBank/DDBJ whole genome shotgun (WGS) entry which is preliminary data.</text>
</comment>
<reference evidence="1 2" key="1">
    <citation type="journal article" date="2021" name="BMC Genomics">
        <title>Datura genome reveals duplications of psychoactive alkaloid biosynthetic genes and high mutation rate following tissue culture.</title>
        <authorList>
            <person name="Rajewski A."/>
            <person name="Carter-House D."/>
            <person name="Stajich J."/>
            <person name="Litt A."/>
        </authorList>
    </citation>
    <scope>NUCLEOTIDE SEQUENCE [LARGE SCALE GENOMIC DNA]</scope>
    <source>
        <strain evidence="1">AR-01</strain>
    </source>
</reference>
<sequence>VGDMFVVNVEKSFNEVAEQTIVSSPKRKMSKSTWVKQYLYCTKNRKWERKSHPKDGSPSL</sequence>
<organism evidence="1 2">
    <name type="scientific">Datura stramonium</name>
    <name type="common">Jimsonweed</name>
    <name type="synonym">Common thornapple</name>
    <dbReference type="NCBI Taxonomy" id="4076"/>
    <lineage>
        <taxon>Eukaryota</taxon>
        <taxon>Viridiplantae</taxon>
        <taxon>Streptophyta</taxon>
        <taxon>Embryophyta</taxon>
        <taxon>Tracheophyta</taxon>
        <taxon>Spermatophyta</taxon>
        <taxon>Magnoliopsida</taxon>
        <taxon>eudicotyledons</taxon>
        <taxon>Gunneridae</taxon>
        <taxon>Pentapetalae</taxon>
        <taxon>asterids</taxon>
        <taxon>lamiids</taxon>
        <taxon>Solanales</taxon>
        <taxon>Solanaceae</taxon>
        <taxon>Solanoideae</taxon>
        <taxon>Datureae</taxon>
        <taxon>Datura</taxon>
    </lineage>
</organism>
<evidence type="ECO:0000313" key="1">
    <source>
        <dbReference type="EMBL" id="MCD7453581.1"/>
    </source>
</evidence>
<feature type="non-terminal residue" evidence="1">
    <location>
        <position position="1"/>
    </location>
</feature>
<dbReference type="EMBL" id="JACEIK010000258">
    <property type="protein sequence ID" value="MCD7453581.1"/>
    <property type="molecule type" value="Genomic_DNA"/>
</dbReference>
<evidence type="ECO:0000313" key="2">
    <source>
        <dbReference type="Proteomes" id="UP000823775"/>
    </source>
</evidence>
<accession>A0ABS8S5J3</accession>
<protein>
    <submittedName>
        <fullName evidence="1">Uncharacterized protein</fullName>
    </submittedName>
</protein>
<proteinExistence type="predicted"/>
<dbReference type="Proteomes" id="UP000823775">
    <property type="component" value="Unassembled WGS sequence"/>
</dbReference>
<keyword evidence="2" id="KW-1185">Reference proteome</keyword>